<keyword evidence="2" id="KW-1133">Transmembrane helix</keyword>
<evidence type="ECO:0000313" key="5">
    <source>
        <dbReference type="Proteomes" id="UP001595897"/>
    </source>
</evidence>
<dbReference type="PANTHER" id="PTHR21666:SF270">
    <property type="entry name" value="MUREIN HYDROLASE ACTIVATOR ENVC"/>
    <property type="match status" value="1"/>
</dbReference>
<feature type="coiled-coil region" evidence="1">
    <location>
        <begin position="189"/>
        <end position="269"/>
    </location>
</feature>
<feature type="coiled-coil region" evidence="1">
    <location>
        <begin position="56"/>
        <end position="139"/>
    </location>
</feature>
<dbReference type="EMBL" id="JBHSGU010000005">
    <property type="protein sequence ID" value="MFC4700919.1"/>
    <property type="molecule type" value="Genomic_DNA"/>
</dbReference>
<keyword evidence="4" id="KW-0378">Hydrolase</keyword>
<evidence type="ECO:0000256" key="1">
    <source>
        <dbReference type="SAM" id="Coils"/>
    </source>
</evidence>
<comment type="caution">
    <text evidence="4">The sequence shown here is derived from an EMBL/GenBank/DDBJ whole genome shotgun (WGS) entry which is preliminary data.</text>
</comment>
<dbReference type="Gene3D" id="2.70.70.10">
    <property type="entry name" value="Glucose Permease (Domain IIA)"/>
    <property type="match status" value="1"/>
</dbReference>
<evidence type="ECO:0000259" key="3">
    <source>
        <dbReference type="Pfam" id="PF01551"/>
    </source>
</evidence>
<gene>
    <name evidence="4" type="ORF">ACFO4O_12170</name>
</gene>
<evidence type="ECO:0000256" key="2">
    <source>
        <dbReference type="SAM" id="Phobius"/>
    </source>
</evidence>
<keyword evidence="2" id="KW-0472">Membrane</keyword>
<dbReference type="RefSeq" id="WP_382408898.1">
    <property type="nucleotide sequence ID" value="NZ_JBHSGU010000005.1"/>
</dbReference>
<sequence>MLRSKPNWRCLQGGLLADMQNHLLGLTATSKRVFLRLLMLSCVSIGLVMPSFYAAAQDQQADLQNIQSLIEQTKEQLEEKLEDSERLQQELKLAELQIAQAATVLNQTDRALSETRSEIANLEKERATTEDKINEQQSYLSNQIRSAFMAGNYDFAKMVFNQDEAGKFERILTYYQYLNNARLDQITEFRSLIRTFENLQKQLNDKENEQIVLIAQQRTQADDLRSRQQARLVTLKNLDAQIKTDQARVAQLSQQEQSLMQAIEQAEINARRAASRNTQAAVAMTGLTALKGKLLVPTSGKIDRLFGKRRQGQVRWKGIVINSPTGTPVNSVADGKVLYADWLKGFGLVTIVDHGEGYMSVYGRNQALLKNVGDSVIAGDTISLVGNSGGQAQPGLYFEIRHKGKALNPSQWFGRG</sequence>
<dbReference type="InterPro" id="IPR011055">
    <property type="entry name" value="Dup_hybrid_motif"/>
</dbReference>
<organism evidence="4 5">
    <name type="scientific">Glaciecola siphonariae</name>
    <dbReference type="NCBI Taxonomy" id="521012"/>
    <lineage>
        <taxon>Bacteria</taxon>
        <taxon>Pseudomonadati</taxon>
        <taxon>Pseudomonadota</taxon>
        <taxon>Gammaproteobacteria</taxon>
        <taxon>Alteromonadales</taxon>
        <taxon>Alteromonadaceae</taxon>
        <taxon>Glaciecola</taxon>
    </lineage>
</organism>
<dbReference type="PANTHER" id="PTHR21666">
    <property type="entry name" value="PEPTIDASE-RELATED"/>
    <property type="match status" value="1"/>
</dbReference>
<dbReference type="SUPFAM" id="SSF51261">
    <property type="entry name" value="Duplicated hybrid motif"/>
    <property type="match status" value="1"/>
</dbReference>
<dbReference type="Gene3D" id="6.10.250.3150">
    <property type="match status" value="1"/>
</dbReference>
<feature type="transmembrane region" description="Helical" evidence="2">
    <location>
        <begin position="33"/>
        <end position="56"/>
    </location>
</feature>
<dbReference type="CDD" id="cd12797">
    <property type="entry name" value="M23_peptidase"/>
    <property type="match status" value="1"/>
</dbReference>
<protein>
    <submittedName>
        <fullName evidence="4">Murein hydrolase activator EnvC family protein</fullName>
    </submittedName>
</protein>
<feature type="domain" description="M23ase beta-sheet core" evidence="3">
    <location>
        <begin position="316"/>
        <end position="409"/>
    </location>
</feature>
<dbReference type="InterPro" id="IPR016047">
    <property type="entry name" value="M23ase_b-sheet_dom"/>
</dbReference>
<proteinExistence type="predicted"/>
<evidence type="ECO:0000313" key="4">
    <source>
        <dbReference type="EMBL" id="MFC4700919.1"/>
    </source>
</evidence>
<dbReference type="Pfam" id="PF01551">
    <property type="entry name" value="Peptidase_M23"/>
    <property type="match status" value="1"/>
</dbReference>
<reference evidence="5" key="1">
    <citation type="journal article" date="2019" name="Int. J. Syst. Evol. Microbiol.">
        <title>The Global Catalogue of Microorganisms (GCM) 10K type strain sequencing project: providing services to taxonomists for standard genome sequencing and annotation.</title>
        <authorList>
            <consortium name="The Broad Institute Genomics Platform"/>
            <consortium name="The Broad Institute Genome Sequencing Center for Infectious Disease"/>
            <person name="Wu L."/>
            <person name="Ma J."/>
        </authorList>
    </citation>
    <scope>NUCLEOTIDE SEQUENCE [LARGE SCALE GENOMIC DNA]</scope>
    <source>
        <strain evidence="5">KACC 12507</strain>
    </source>
</reference>
<keyword evidence="1" id="KW-0175">Coiled coil</keyword>
<dbReference type="InterPro" id="IPR050570">
    <property type="entry name" value="Cell_wall_metabolism_enzyme"/>
</dbReference>
<dbReference type="Proteomes" id="UP001595897">
    <property type="component" value="Unassembled WGS sequence"/>
</dbReference>
<accession>A0ABV9LYM8</accession>
<dbReference type="GO" id="GO:0016787">
    <property type="term" value="F:hydrolase activity"/>
    <property type="evidence" value="ECO:0007669"/>
    <property type="project" value="UniProtKB-KW"/>
</dbReference>
<keyword evidence="5" id="KW-1185">Reference proteome</keyword>
<name>A0ABV9LYM8_9ALTE</name>
<keyword evidence="2" id="KW-0812">Transmembrane</keyword>